<evidence type="ECO:0000256" key="1">
    <source>
        <dbReference type="SAM" id="MobiDB-lite"/>
    </source>
</evidence>
<proteinExistence type="predicted"/>
<evidence type="ECO:0000313" key="2">
    <source>
        <dbReference type="EMBL" id="KAK7494313.1"/>
    </source>
</evidence>
<sequence>KDMLTPESHRNPELRRRRVQAHLGRRSFSSCPPVGPGDKELAGSGPANGANSRYLFPLLLHRL</sequence>
<keyword evidence="3" id="KW-1185">Reference proteome</keyword>
<feature type="non-terminal residue" evidence="2">
    <location>
        <position position="1"/>
    </location>
</feature>
<feature type="region of interest" description="Disordered" evidence="1">
    <location>
        <begin position="21"/>
        <end position="51"/>
    </location>
</feature>
<dbReference type="EMBL" id="JACVVK020000084">
    <property type="protein sequence ID" value="KAK7494313.1"/>
    <property type="molecule type" value="Genomic_DNA"/>
</dbReference>
<reference evidence="2 3" key="1">
    <citation type="journal article" date="2023" name="Sci. Data">
        <title>Genome assembly of the Korean intertidal mud-creeper Batillaria attramentaria.</title>
        <authorList>
            <person name="Patra A.K."/>
            <person name="Ho P.T."/>
            <person name="Jun S."/>
            <person name="Lee S.J."/>
            <person name="Kim Y."/>
            <person name="Won Y.J."/>
        </authorList>
    </citation>
    <scope>NUCLEOTIDE SEQUENCE [LARGE SCALE GENOMIC DNA]</scope>
    <source>
        <strain evidence="2">Wonlab-2016</strain>
    </source>
</reference>
<organism evidence="2 3">
    <name type="scientific">Batillaria attramentaria</name>
    <dbReference type="NCBI Taxonomy" id="370345"/>
    <lineage>
        <taxon>Eukaryota</taxon>
        <taxon>Metazoa</taxon>
        <taxon>Spiralia</taxon>
        <taxon>Lophotrochozoa</taxon>
        <taxon>Mollusca</taxon>
        <taxon>Gastropoda</taxon>
        <taxon>Caenogastropoda</taxon>
        <taxon>Sorbeoconcha</taxon>
        <taxon>Cerithioidea</taxon>
        <taxon>Batillariidae</taxon>
        <taxon>Batillaria</taxon>
    </lineage>
</organism>
<gene>
    <name evidence="2" type="ORF">BaRGS_00014416</name>
</gene>
<comment type="caution">
    <text evidence="2">The sequence shown here is derived from an EMBL/GenBank/DDBJ whole genome shotgun (WGS) entry which is preliminary data.</text>
</comment>
<accession>A0ABD0L535</accession>
<name>A0ABD0L535_9CAEN</name>
<dbReference type="AlphaFoldDB" id="A0ABD0L535"/>
<protein>
    <submittedName>
        <fullName evidence="2">Uncharacterized protein</fullName>
    </submittedName>
</protein>
<dbReference type="Proteomes" id="UP001519460">
    <property type="component" value="Unassembled WGS sequence"/>
</dbReference>
<evidence type="ECO:0000313" key="3">
    <source>
        <dbReference type="Proteomes" id="UP001519460"/>
    </source>
</evidence>
<feature type="non-terminal residue" evidence="2">
    <location>
        <position position="63"/>
    </location>
</feature>